<dbReference type="PROSITE" id="PS00218">
    <property type="entry name" value="AMINO_ACID_PERMEASE_1"/>
    <property type="match status" value="1"/>
</dbReference>
<keyword evidence="2" id="KW-0813">Transport</keyword>
<proteinExistence type="predicted"/>
<dbReference type="GO" id="GO:0006865">
    <property type="term" value="P:amino acid transport"/>
    <property type="evidence" value="ECO:0007669"/>
    <property type="project" value="InterPro"/>
</dbReference>
<feature type="transmembrane region" description="Helical" evidence="6">
    <location>
        <begin position="230"/>
        <end position="250"/>
    </location>
</feature>
<dbReference type="GO" id="GO:0016020">
    <property type="term" value="C:membrane"/>
    <property type="evidence" value="ECO:0007669"/>
    <property type="project" value="UniProtKB-SubCell"/>
</dbReference>
<feature type="transmembrane region" description="Helical" evidence="6">
    <location>
        <begin position="447"/>
        <end position="466"/>
    </location>
</feature>
<feature type="transmembrane region" description="Helical" evidence="6">
    <location>
        <begin position="38"/>
        <end position="60"/>
    </location>
</feature>
<keyword evidence="3 6" id="KW-0812">Transmembrane</keyword>
<feature type="transmembrane region" description="Helical" evidence="6">
    <location>
        <begin position="158"/>
        <end position="180"/>
    </location>
</feature>
<keyword evidence="5 6" id="KW-0472">Membrane</keyword>
<gene>
    <name evidence="7" type="ORF">A7U60_g6748</name>
</gene>
<feature type="transmembrane region" description="Helical" evidence="6">
    <location>
        <begin position="402"/>
        <end position="426"/>
    </location>
</feature>
<dbReference type="PANTHER" id="PTHR45649:SF8">
    <property type="entry name" value="PERMEASE, PUTATIVE-RELATED"/>
    <property type="match status" value="1"/>
</dbReference>
<evidence type="ECO:0000256" key="3">
    <source>
        <dbReference type="ARBA" id="ARBA00022692"/>
    </source>
</evidence>
<feature type="transmembrane region" description="Helical" evidence="6">
    <location>
        <begin position="478"/>
        <end position="496"/>
    </location>
</feature>
<feature type="transmembrane region" description="Helical" evidence="6">
    <location>
        <begin position="123"/>
        <end position="146"/>
    </location>
</feature>
<keyword evidence="4 6" id="KW-1133">Transmembrane helix</keyword>
<evidence type="ECO:0000256" key="1">
    <source>
        <dbReference type="ARBA" id="ARBA00004141"/>
    </source>
</evidence>
<protein>
    <submittedName>
        <fullName evidence="7">Amino acid transporter</fullName>
    </submittedName>
</protein>
<feature type="transmembrane region" description="Helical" evidence="6">
    <location>
        <begin position="320"/>
        <end position="344"/>
    </location>
</feature>
<sequence>MGEKKSQSIASIIPTDVAEDAYLEKLGYKQELRRSFSLLGMVGFSFSIITSWTALGGVLITGISAGGPAVMIYSWIAICVLTLTVAYSMAEICSSLPVAGGQYSWVAVLAPPKIARGSSWVTGWLMITGILAMGATNNFVCANFILGQVNLTHSDFVIQRWQTVLVSYAVALFGMMVNIWGPHLLEKMSKAAITWNISAFIITIVVILATNSNKQPASFVFQEFQNFTGFGPAMAAILGILQSAFGMCCYDAPAHMTEEMKNASREAPKACIDAIIMAVYIGAVTGLVFLISICFCIGDIDATASTPTGVPLIQIYFDSTQSVVGSCFLASLVVVIGLFCAAALQAEGSRSLYAFARDHGLPFSPLWCKVEPKHRVPINALFLAVAVQLAFCAIDFGTTTGFNTVIAIATEGFYLSYVVPLGVRILSKLTGHYQTLEGPYTLGKFSLLFNVIGFLFLLFASITFNFPQVKPVTKDNMNYTSAALGVIGLISLLTWITTGRKRFTGPNIPSAGNTCSESHEKSIGSAEVIEAD</sequence>
<feature type="transmembrane region" description="Helical" evidence="6">
    <location>
        <begin position="271"/>
        <end position="300"/>
    </location>
</feature>
<keyword evidence="8" id="KW-1185">Reference proteome</keyword>
<dbReference type="Gene3D" id="1.20.1740.10">
    <property type="entry name" value="Amino acid/polyamine transporter I"/>
    <property type="match status" value="1"/>
</dbReference>
<evidence type="ECO:0000256" key="5">
    <source>
        <dbReference type="ARBA" id="ARBA00023136"/>
    </source>
</evidence>
<dbReference type="AlphaFoldDB" id="A0A9Q5HUL6"/>
<feature type="transmembrane region" description="Helical" evidence="6">
    <location>
        <begin position="376"/>
        <end position="396"/>
    </location>
</feature>
<accession>A0A9Q5HUL6</accession>
<evidence type="ECO:0000256" key="2">
    <source>
        <dbReference type="ARBA" id="ARBA00022448"/>
    </source>
</evidence>
<evidence type="ECO:0000313" key="8">
    <source>
        <dbReference type="Proteomes" id="UP000757232"/>
    </source>
</evidence>
<comment type="subcellular location">
    <subcellularLocation>
        <location evidence="1">Membrane</location>
        <topology evidence="1">Multi-pass membrane protein</topology>
    </subcellularLocation>
</comment>
<dbReference type="PIRSF" id="PIRSF006060">
    <property type="entry name" value="AA_transporter"/>
    <property type="match status" value="1"/>
</dbReference>
<name>A0A9Q5HUL6_SANBA</name>
<dbReference type="Pfam" id="PF13520">
    <property type="entry name" value="AA_permease_2"/>
    <property type="match status" value="1"/>
</dbReference>
<comment type="caution">
    <text evidence="7">The sequence shown here is derived from an EMBL/GenBank/DDBJ whole genome shotgun (WGS) entry which is preliminary data.</text>
</comment>
<dbReference type="PANTHER" id="PTHR45649">
    <property type="entry name" value="AMINO-ACID PERMEASE BAT1"/>
    <property type="match status" value="1"/>
</dbReference>
<dbReference type="InterPro" id="IPR002293">
    <property type="entry name" value="AA/rel_permease1"/>
</dbReference>
<organism evidence="7 8">
    <name type="scientific">Sanghuangporus baumii</name>
    <name type="common">Phellinus baumii</name>
    <dbReference type="NCBI Taxonomy" id="108892"/>
    <lineage>
        <taxon>Eukaryota</taxon>
        <taxon>Fungi</taxon>
        <taxon>Dikarya</taxon>
        <taxon>Basidiomycota</taxon>
        <taxon>Agaricomycotina</taxon>
        <taxon>Agaricomycetes</taxon>
        <taxon>Hymenochaetales</taxon>
        <taxon>Hymenochaetaceae</taxon>
        <taxon>Sanghuangporus</taxon>
    </lineage>
</organism>
<dbReference type="InterPro" id="IPR004840">
    <property type="entry name" value="Amino_acid_permease_CS"/>
</dbReference>
<dbReference type="Proteomes" id="UP000757232">
    <property type="component" value="Unassembled WGS sequence"/>
</dbReference>
<dbReference type="EMBL" id="LNZH02000204">
    <property type="protein sequence ID" value="OCB86159.1"/>
    <property type="molecule type" value="Genomic_DNA"/>
</dbReference>
<feature type="transmembrane region" description="Helical" evidence="6">
    <location>
        <begin position="72"/>
        <end position="90"/>
    </location>
</feature>
<evidence type="ECO:0000313" key="7">
    <source>
        <dbReference type="EMBL" id="OCB86159.1"/>
    </source>
</evidence>
<feature type="transmembrane region" description="Helical" evidence="6">
    <location>
        <begin position="192"/>
        <end position="210"/>
    </location>
</feature>
<evidence type="ECO:0000256" key="4">
    <source>
        <dbReference type="ARBA" id="ARBA00022989"/>
    </source>
</evidence>
<dbReference type="GO" id="GO:0022857">
    <property type="term" value="F:transmembrane transporter activity"/>
    <property type="evidence" value="ECO:0007669"/>
    <property type="project" value="InterPro"/>
</dbReference>
<reference evidence="7" key="1">
    <citation type="submission" date="2016-06" db="EMBL/GenBank/DDBJ databases">
        <title>Draft Genome sequence of the fungus Inonotus baumii.</title>
        <authorList>
            <person name="Zhu H."/>
            <person name="Lin W."/>
        </authorList>
    </citation>
    <scope>NUCLEOTIDE SEQUENCE</scope>
    <source>
        <strain evidence="7">821</strain>
    </source>
</reference>
<dbReference type="OrthoDB" id="3900342at2759"/>
<evidence type="ECO:0000256" key="6">
    <source>
        <dbReference type="SAM" id="Phobius"/>
    </source>
</evidence>